<dbReference type="RefSeq" id="WP_166753057.1">
    <property type="nucleotide sequence ID" value="NZ_JAASQQ010000001.1"/>
</dbReference>
<reference evidence="3" key="1">
    <citation type="journal article" date="2019" name="Int. J. Syst. Evol. Microbiol.">
        <title>The Global Catalogue of Microorganisms (GCM) 10K type strain sequencing project: providing services to taxonomists for standard genome sequencing and annotation.</title>
        <authorList>
            <consortium name="The Broad Institute Genomics Platform"/>
            <consortium name="The Broad Institute Genome Sequencing Center for Infectious Disease"/>
            <person name="Wu L."/>
            <person name="Ma J."/>
        </authorList>
    </citation>
    <scope>NUCLEOTIDE SEQUENCE [LARGE SCALE GENOMIC DNA]</scope>
    <source>
        <strain evidence="3">JCM 14603</strain>
    </source>
</reference>
<gene>
    <name evidence="2" type="ORF">GCM10009102_16360</name>
</gene>
<keyword evidence="3" id="KW-1185">Reference proteome</keyword>
<feature type="transmembrane region" description="Helical" evidence="1">
    <location>
        <begin position="462"/>
        <end position="483"/>
    </location>
</feature>
<name>A0ABP3SWJ2_9SPHN</name>
<evidence type="ECO:0000313" key="2">
    <source>
        <dbReference type="EMBL" id="GAA0667116.1"/>
    </source>
</evidence>
<dbReference type="Proteomes" id="UP001500238">
    <property type="component" value="Unassembled WGS sequence"/>
</dbReference>
<keyword evidence="1" id="KW-0472">Membrane</keyword>
<keyword evidence="1" id="KW-1133">Transmembrane helix</keyword>
<sequence>MEEEDWTVPWAGATRSYAGWVPNVRSHLSFSVIGASRRAEAYSRSYHDGTSRLVVAIERRTSHDYPWPQWLVRRLWPDLTQHWLMEGKTRPARVFYPEPANSVPVDPDLTRDRQGMLVGRVHVFPYQEEPVPKDNQDVAIKAIREELLLAPANPDDAELDALHQEIVSRAMNGSLNRIEVQFALLRTGELRLWYAEKGTPTLDPASDDPEDDLRKFAEQAYFFIKDVVHDHTHHDPSSDQITPLVQINSDKADASHLGEVAWRRETLWSLSREIERLNRDGGLVDRRRSLGIVAYAQAFQQGMMGHLRDPDKASGFRAAPAVYDYDFAHLKESIRSSIDVASAAKAQFVQLTIAFVATAISAISLVASLTSAHNGVQTRDPAGSPKDGVSFAHGDGAIAILAWNPFLTGGTIAIVLLGVLSATLADGEAGLFNSLQRVISQLSRATSISLARSSRKQVAIDWGMHVVAALLALAGAIGCLVVLTTSLGA</sequence>
<feature type="transmembrane region" description="Helical" evidence="1">
    <location>
        <begin position="348"/>
        <end position="369"/>
    </location>
</feature>
<comment type="caution">
    <text evidence="2">The sequence shown here is derived from an EMBL/GenBank/DDBJ whole genome shotgun (WGS) entry which is preliminary data.</text>
</comment>
<proteinExistence type="predicted"/>
<evidence type="ECO:0000256" key="1">
    <source>
        <dbReference type="SAM" id="Phobius"/>
    </source>
</evidence>
<organism evidence="2 3">
    <name type="scientific">Sphingomonas insulae</name>
    <dbReference type="NCBI Taxonomy" id="424800"/>
    <lineage>
        <taxon>Bacteria</taxon>
        <taxon>Pseudomonadati</taxon>
        <taxon>Pseudomonadota</taxon>
        <taxon>Alphaproteobacteria</taxon>
        <taxon>Sphingomonadales</taxon>
        <taxon>Sphingomonadaceae</taxon>
        <taxon>Sphingomonas</taxon>
    </lineage>
</organism>
<accession>A0ABP3SWJ2</accession>
<dbReference type="EMBL" id="BAAAES010000008">
    <property type="protein sequence ID" value="GAA0667116.1"/>
    <property type="molecule type" value="Genomic_DNA"/>
</dbReference>
<protein>
    <submittedName>
        <fullName evidence="2">Uncharacterized protein</fullName>
    </submittedName>
</protein>
<evidence type="ECO:0000313" key="3">
    <source>
        <dbReference type="Proteomes" id="UP001500238"/>
    </source>
</evidence>
<keyword evidence="1" id="KW-0812">Transmembrane</keyword>